<evidence type="ECO:0000256" key="1">
    <source>
        <dbReference type="ARBA" id="ARBA00001933"/>
    </source>
</evidence>
<sequence length="46" mass="5099">MAVNNEIGVVQPMEEIGKICKEFNVPFHTDAAQALGKIVVDVDKWN</sequence>
<dbReference type="Pfam" id="PF00266">
    <property type="entry name" value="Aminotran_5"/>
    <property type="match status" value="1"/>
</dbReference>
<dbReference type="AlphaFoldDB" id="A0A392VM75"/>
<name>A0A392VM75_9FABA</name>
<dbReference type="InterPro" id="IPR015424">
    <property type="entry name" value="PyrdxlP-dep_Trfase"/>
</dbReference>
<comment type="similarity">
    <text evidence="2">Belongs to the class-V pyridoxal-phosphate-dependent aminotransferase family. NifS/IscS subfamily.</text>
</comment>
<feature type="domain" description="Aminotransferase class V" evidence="3">
    <location>
        <begin position="1"/>
        <end position="45"/>
    </location>
</feature>
<dbReference type="GO" id="GO:0016226">
    <property type="term" value="P:iron-sulfur cluster assembly"/>
    <property type="evidence" value="ECO:0007669"/>
    <property type="project" value="TreeGrafter"/>
</dbReference>
<reference evidence="4 5" key="1">
    <citation type="journal article" date="2018" name="Front. Plant Sci.">
        <title>Red Clover (Trifolium pratense) and Zigzag Clover (T. medium) - A Picture of Genomic Similarities and Differences.</title>
        <authorList>
            <person name="Dluhosova J."/>
            <person name="Istvanek J."/>
            <person name="Nedelnik J."/>
            <person name="Repkova J."/>
        </authorList>
    </citation>
    <scope>NUCLEOTIDE SEQUENCE [LARGE SCALE GENOMIC DNA]</scope>
    <source>
        <strain evidence="5">cv. 10/8</strain>
        <tissue evidence="4">Leaf</tissue>
    </source>
</reference>
<dbReference type="Proteomes" id="UP000265520">
    <property type="component" value="Unassembled WGS sequence"/>
</dbReference>
<dbReference type="GO" id="GO:0005829">
    <property type="term" value="C:cytosol"/>
    <property type="evidence" value="ECO:0007669"/>
    <property type="project" value="TreeGrafter"/>
</dbReference>
<dbReference type="InterPro" id="IPR000192">
    <property type="entry name" value="Aminotrans_V_dom"/>
</dbReference>
<evidence type="ECO:0000259" key="3">
    <source>
        <dbReference type="Pfam" id="PF00266"/>
    </source>
</evidence>
<keyword evidence="5" id="KW-1185">Reference proteome</keyword>
<dbReference type="EMBL" id="LXQA011207342">
    <property type="protein sequence ID" value="MCI88987.1"/>
    <property type="molecule type" value="Genomic_DNA"/>
</dbReference>
<evidence type="ECO:0000313" key="4">
    <source>
        <dbReference type="EMBL" id="MCI88987.1"/>
    </source>
</evidence>
<comment type="cofactor">
    <cofactor evidence="1">
        <name>pyridoxal 5'-phosphate</name>
        <dbReference type="ChEBI" id="CHEBI:597326"/>
    </cofactor>
</comment>
<protein>
    <submittedName>
        <fullName evidence="4">Cysteine desulfurase 1 mitochondrial-like</fullName>
    </submittedName>
</protein>
<dbReference type="SUPFAM" id="SSF53383">
    <property type="entry name" value="PLP-dependent transferases"/>
    <property type="match status" value="1"/>
</dbReference>
<dbReference type="GO" id="GO:0031071">
    <property type="term" value="F:cysteine desulfurase activity"/>
    <property type="evidence" value="ECO:0007669"/>
    <property type="project" value="TreeGrafter"/>
</dbReference>
<dbReference type="GO" id="GO:0005739">
    <property type="term" value="C:mitochondrion"/>
    <property type="evidence" value="ECO:0007669"/>
    <property type="project" value="TreeGrafter"/>
</dbReference>
<organism evidence="4 5">
    <name type="scientific">Trifolium medium</name>
    <dbReference type="NCBI Taxonomy" id="97028"/>
    <lineage>
        <taxon>Eukaryota</taxon>
        <taxon>Viridiplantae</taxon>
        <taxon>Streptophyta</taxon>
        <taxon>Embryophyta</taxon>
        <taxon>Tracheophyta</taxon>
        <taxon>Spermatophyta</taxon>
        <taxon>Magnoliopsida</taxon>
        <taxon>eudicotyledons</taxon>
        <taxon>Gunneridae</taxon>
        <taxon>Pentapetalae</taxon>
        <taxon>rosids</taxon>
        <taxon>fabids</taxon>
        <taxon>Fabales</taxon>
        <taxon>Fabaceae</taxon>
        <taxon>Papilionoideae</taxon>
        <taxon>50 kb inversion clade</taxon>
        <taxon>NPAAA clade</taxon>
        <taxon>Hologalegina</taxon>
        <taxon>IRL clade</taxon>
        <taxon>Trifolieae</taxon>
        <taxon>Trifolium</taxon>
    </lineage>
</organism>
<feature type="non-terminal residue" evidence="4">
    <location>
        <position position="46"/>
    </location>
</feature>
<dbReference type="PANTHER" id="PTHR11601">
    <property type="entry name" value="CYSTEINE DESULFURYLASE FAMILY MEMBER"/>
    <property type="match status" value="1"/>
</dbReference>
<evidence type="ECO:0000256" key="2">
    <source>
        <dbReference type="ARBA" id="ARBA00006490"/>
    </source>
</evidence>
<dbReference type="PANTHER" id="PTHR11601:SF34">
    <property type="entry name" value="CYSTEINE DESULFURASE"/>
    <property type="match status" value="1"/>
</dbReference>
<evidence type="ECO:0000313" key="5">
    <source>
        <dbReference type="Proteomes" id="UP000265520"/>
    </source>
</evidence>
<accession>A0A392VM75</accession>
<dbReference type="InterPro" id="IPR015421">
    <property type="entry name" value="PyrdxlP-dep_Trfase_major"/>
</dbReference>
<proteinExistence type="inferred from homology"/>
<comment type="caution">
    <text evidence="4">The sequence shown here is derived from an EMBL/GenBank/DDBJ whole genome shotgun (WGS) entry which is preliminary data.</text>
</comment>
<dbReference type="Gene3D" id="3.40.640.10">
    <property type="entry name" value="Type I PLP-dependent aspartate aminotransferase-like (Major domain)"/>
    <property type="match status" value="1"/>
</dbReference>